<dbReference type="Gene3D" id="3.30.70.100">
    <property type="match status" value="1"/>
</dbReference>
<dbReference type="SFLD" id="SFLDG00002">
    <property type="entry name" value="C1.7:_P-type_atpase_like"/>
    <property type="match status" value="1"/>
</dbReference>
<dbReference type="GO" id="GO:0005524">
    <property type="term" value="F:ATP binding"/>
    <property type="evidence" value="ECO:0007669"/>
    <property type="project" value="UniProtKB-KW"/>
</dbReference>
<evidence type="ECO:0000256" key="7">
    <source>
        <dbReference type="ARBA" id="ARBA00023136"/>
    </source>
</evidence>
<gene>
    <name evidence="10" type="ORF">ALO_11824</name>
</gene>
<dbReference type="SUPFAM" id="SSF81665">
    <property type="entry name" value="Calcium ATPase, transmembrane domain M"/>
    <property type="match status" value="1"/>
</dbReference>
<feature type="transmembrane region" description="Helical" evidence="8">
    <location>
        <begin position="103"/>
        <end position="123"/>
    </location>
</feature>
<dbReference type="GO" id="GO:0016020">
    <property type="term" value="C:membrane"/>
    <property type="evidence" value="ECO:0007669"/>
    <property type="project" value="UniProtKB-SubCell"/>
</dbReference>
<proteinExistence type="predicted"/>
<dbReference type="SFLD" id="SFLDF00027">
    <property type="entry name" value="p-type_atpase"/>
    <property type="match status" value="1"/>
</dbReference>
<name>F7NJV5_9FIRM</name>
<keyword evidence="6 8" id="KW-1133">Transmembrane helix</keyword>
<evidence type="ECO:0000259" key="9">
    <source>
        <dbReference type="SMART" id="SM00831"/>
    </source>
</evidence>
<dbReference type="Gene3D" id="3.40.50.1000">
    <property type="entry name" value="HAD superfamily/HAD-like"/>
    <property type="match status" value="1"/>
</dbReference>
<accession>F7NJV5</accession>
<dbReference type="InterPro" id="IPR004014">
    <property type="entry name" value="ATPase_P-typ_cation-transptr_N"/>
</dbReference>
<feature type="transmembrane region" description="Helical" evidence="8">
    <location>
        <begin position="1204"/>
        <end position="1221"/>
    </location>
</feature>
<dbReference type="RefSeq" id="WP_004095850.1">
    <property type="nucleotide sequence ID" value="NZ_AFGF01000101.1"/>
</dbReference>
<dbReference type="Gene3D" id="3.40.1110.10">
    <property type="entry name" value="Calcium-transporting ATPase, cytoplasmic domain N"/>
    <property type="match status" value="1"/>
</dbReference>
<feature type="transmembrane region" description="Helical" evidence="8">
    <location>
        <begin position="670"/>
        <end position="688"/>
    </location>
</feature>
<keyword evidence="11" id="KW-1185">Reference proteome</keyword>
<keyword evidence="5" id="KW-1278">Translocase</keyword>
<evidence type="ECO:0000256" key="5">
    <source>
        <dbReference type="ARBA" id="ARBA00022967"/>
    </source>
</evidence>
<dbReference type="InterPro" id="IPR036412">
    <property type="entry name" value="HAD-like_sf"/>
</dbReference>
<evidence type="ECO:0000256" key="3">
    <source>
        <dbReference type="ARBA" id="ARBA00022741"/>
    </source>
</evidence>
<keyword evidence="4" id="KW-0067">ATP-binding</keyword>
<dbReference type="GO" id="GO:0016887">
    <property type="term" value="F:ATP hydrolysis activity"/>
    <property type="evidence" value="ECO:0007669"/>
    <property type="project" value="InterPro"/>
</dbReference>
<sequence>MAFAIYTDRLHALPGRMRVRVDGMRQHSEMASYVIAVLRQTPGVKSAAANVRTGRALIYFDDARTSYRVLDEVIHAASRKFLTEEEKRQAVIGRSGESARKKAVVGAFLSGGLLAGLLFKRFVLRRPPQAAASPMVGHVAALTTVVAGYPLLRNSLDKAARSRNMDSDWPISLLLIGVAAAQQNIAGLGVLWIVYLTRWLQAAIGEKAERFVQDMAQGQPEQHLYAKQAVRTVYAPPAFAQAYNRFMTPATIGLAGLLYLQGRDMTRSLAVLVAGCPAGILLAVQLAQAMGIARAMQRCYPPAATRQSGVDPCAGAGDLSELEIIRQKTQVIARQNLRLAVGSNLVAIPLAATCLLSPGGIALLQNFTTLLIIANSTRLGGWEYLTGWRQGKDRAMNPVPAMRVLPGSTRMAGHLTPVLAELGPEPVSWCHESGEFLCRQLGTTPEQGLTESQAADRLEHFGENRLAEGEAVPLWRLVLRQFDDVMVQVLLGAAGLSIFLGQRKDAFLTVAVVFGNAVLGVVQEKRAENSLAALQRLTAPAAKVIREGKLLKKPAKLLTPGDIILLEAGDRVAADARLLSCRSFAVEEASLTGEAVPVKKEAQYLAKGIVPLAGQKNMVFMGTSVTRGRAVAIVVATGMTTEMGKIALMLNHAAPEKTPLQMRLEELANYLLKGCLAVSGLVFALGVWRGGGVLPMLQTGASLAVAAIPEGLSAVVMIALAMGVRRMAKRNIIVRKLASLEALGCATVICSDKTGTLTQNAMTIRAVITADAAYRISGEGYRPEGEFYGETGAVNPADDPVLWQTLLTGAVCNNSRLYLESLTDSQQPGQGGTQWRVEGDPTEAAFLVAAAKAGIPFEQLGQSYVRLQENPFEPERRMMSVVCAEKDRVLYCKGAPDAILAKCYGYLTGSGIQPLNESMRERLLAASEYLASRAMRVLAAAYRPLTQECREAEGEGLEQGLVFCGLAGMVDPPRSTVRSAIVRCRQAGIKVIMITGDHPRTALAVAGEIGLPADESTLLTGCDLDQLTDEELHEAVGRVTIFARTAPQHKLRIVQALRAGGHIAAMTGDGVNDAPAVKAAHIGIAMGLQGTDVTKEAAAMTLTDDNFATIVAAVEEGRAIHANIRKAIRYLLATNIGEVVLMVAAMVGGLPVPLLPIQLLFINMVGDGLPALALVNDPPARDIMQKPPHDAHHNVFAGSLGRKILQRGIAIGGISLLYYWWLLRRGTTIEAARTAVMLQLSISQFFHLFDCRIEKEAGRVGILSNPALLASAAASFGLVIAVIQVPALRLLFSAAPLTPGHWVTAAVTGAASAAADGALNPIAERLWPEKQPCLSLPAPSSQATAPQTA</sequence>
<dbReference type="InterPro" id="IPR023214">
    <property type="entry name" value="HAD_sf"/>
</dbReference>
<feature type="domain" description="Cation-transporting P-type ATPase N-terminal" evidence="9">
    <location>
        <begin position="428"/>
        <end position="502"/>
    </location>
</feature>
<feature type="transmembrane region" description="Helical" evidence="8">
    <location>
        <begin position="268"/>
        <end position="287"/>
    </location>
</feature>
<dbReference type="Gene3D" id="1.20.1110.10">
    <property type="entry name" value="Calcium-transporting ATPase, transmembrane domain"/>
    <property type="match status" value="1"/>
</dbReference>
<keyword evidence="2 8" id="KW-0812">Transmembrane</keyword>
<dbReference type="InterPro" id="IPR023298">
    <property type="entry name" value="ATPase_P-typ_TM_dom_sf"/>
</dbReference>
<dbReference type="PRINTS" id="PR00120">
    <property type="entry name" value="HATPASE"/>
</dbReference>
<dbReference type="Pfam" id="PF00689">
    <property type="entry name" value="Cation_ATPase_C"/>
    <property type="match status" value="1"/>
</dbReference>
<feature type="transmembrane region" description="Helical" evidence="8">
    <location>
        <begin position="135"/>
        <end position="152"/>
    </location>
</feature>
<dbReference type="OrthoDB" id="9760802at2"/>
<dbReference type="InterPro" id="IPR044492">
    <property type="entry name" value="P_typ_ATPase_HD_dom"/>
</dbReference>
<dbReference type="InterPro" id="IPR006068">
    <property type="entry name" value="ATPase_P-typ_cation-transptr_C"/>
</dbReference>
<evidence type="ECO:0000256" key="8">
    <source>
        <dbReference type="SAM" id="Phobius"/>
    </source>
</evidence>
<dbReference type="InterPro" id="IPR018303">
    <property type="entry name" value="ATPase_P-typ_P_site"/>
</dbReference>
<dbReference type="PANTHER" id="PTHR42861">
    <property type="entry name" value="CALCIUM-TRANSPORTING ATPASE"/>
    <property type="match status" value="1"/>
</dbReference>
<dbReference type="Pfam" id="PF00122">
    <property type="entry name" value="E1-E2_ATPase"/>
    <property type="match status" value="1"/>
</dbReference>
<dbReference type="NCBIfam" id="TIGR01494">
    <property type="entry name" value="ATPase_P-type"/>
    <property type="match status" value="2"/>
</dbReference>
<comment type="caution">
    <text evidence="10">The sequence shown here is derived from an EMBL/GenBank/DDBJ whole genome shotgun (WGS) entry which is preliminary data.</text>
</comment>
<dbReference type="SUPFAM" id="SSF56784">
    <property type="entry name" value="HAD-like"/>
    <property type="match status" value="1"/>
</dbReference>
<dbReference type="Pfam" id="PF13246">
    <property type="entry name" value="Cation_ATPase"/>
    <property type="match status" value="1"/>
</dbReference>
<dbReference type="Proteomes" id="UP000003240">
    <property type="component" value="Unassembled WGS sequence"/>
</dbReference>
<organism evidence="10 11">
    <name type="scientific">Acetonema longum DSM 6540</name>
    <dbReference type="NCBI Taxonomy" id="1009370"/>
    <lineage>
        <taxon>Bacteria</taxon>
        <taxon>Bacillati</taxon>
        <taxon>Bacillota</taxon>
        <taxon>Negativicutes</taxon>
        <taxon>Acetonemataceae</taxon>
        <taxon>Acetonema</taxon>
    </lineage>
</organism>
<evidence type="ECO:0000256" key="4">
    <source>
        <dbReference type="ARBA" id="ARBA00022840"/>
    </source>
</evidence>
<dbReference type="SMART" id="SM00831">
    <property type="entry name" value="Cation_ATPase_N"/>
    <property type="match status" value="1"/>
</dbReference>
<evidence type="ECO:0000313" key="11">
    <source>
        <dbReference type="Proteomes" id="UP000003240"/>
    </source>
</evidence>
<dbReference type="Pfam" id="PF00690">
    <property type="entry name" value="Cation_ATPase_N"/>
    <property type="match status" value="1"/>
</dbReference>
<evidence type="ECO:0000256" key="2">
    <source>
        <dbReference type="ARBA" id="ARBA00022692"/>
    </source>
</evidence>
<reference evidence="10 11" key="1">
    <citation type="journal article" date="2011" name="EMBO J.">
        <title>Structural diversity of bacterial flagellar motors.</title>
        <authorList>
            <person name="Chen S."/>
            <person name="Beeby M."/>
            <person name="Murphy G.E."/>
            <person name="Leadbetter J.R."/>
            <person name="Hendrixson D.R."/>
            <person name="Briegel A."/>
            <person name="Li Z."/>
            <person name="Shi J."/>
            <person name="Tocheva E.I."/>
            <person name="Muller A."/>
            <person name="Dobro M.J."/>
            <person name="Jensen G.J."/>
        </authorList>
    </citation>
    <scope>NUCLEOTIDE SEQUENCE [LARGE SCALE GENOMIC DNA]</scope>
    <source>
        <strain evidence="10 11">DSM 6540</strain>
    </source>
</reference>
<dbReference type="EMBL" id="AFGF01000101">
    <property type="protein sequence ID" value="EGO63687.1"/>
    <property type="molecule type" value="Genomic_DNA"/>
</dbReference>
<dbReference type="SUPFAM" id="SSF81653">
    <property type="entry name" value="Calcium ATPase, transduction domain A"/>
    <property type="match status" value="1"/>
</dbReference>
<feature type="transmembrane region" description="Helical" evidence="8">
    <location>
        <begin position="173"/>
        <end position="195"/>
    </location>
</feature>
<dbReference type="PROSITE" id="PS00154">
    <property type="entry name" value="ATPASE_E1_E2"/>
    <property type="match status" value="1"/>
</dbReference>
<dbReference type="eggNOG" id="COG0474">
    <property type="taxonomic scope" value="Bacteria"/>
</dbReference>
<feature type="transmembrane region" description="Helical" evidence="8">
    <location>
        <begin position="700"/>
        <end position="722"/>
    </location>
</feature>
<protein>
    <submittedName>
        <fullName evidence="10">Calcium-translocating P-type atpase, pmca-type</fullName>
    </submittedName>
</protein>
<feature type="transmembrane region" description="Helical" evidence="8">
    <location>
        <begin position="1268"/>
        <end position="1292"/>
    </location>
</feature>
<dbReference type="SUPFAM" id="SSF81660">
    <property type="entry name" value="Metal cation-transporting ATPase, ATP-binding domain N"/>
    <property type="match status" value="1"/>
</dbReference>
<dbReference type="InterPro" id="IPR008250">
    <property type="entry name" value="ATPase_P-typ_transduc_dom_A_sf"/>
</dbReference>
<keyword evidence="3" id="KW-0547">Nucleotide-binding</keyword>
<dbReference type="InterPro" id="IPR059000">
    <property type="entry name" value="ATPase_P-type_domA"/>
</dbReference>
<evidence type="ECO:0000256" key="6">
    <source>
        <dbReference type="ARBA" id="ARBA00022989"/>
    </source>
</evidence>
<dbReference type="FunFam" id="3.40.50.1000:FF:000001">
    <property type="entry name" value="Phospholipid-transporting ATPase IC"/>
    <property type="match status" value="1"/>
</dbReference>
<dbReference type="InterPro" id="IPR023299">
    <property type="entry name" value="ATPase_P-typ_cyto_dom_N"/>
</dbReference>
<evidence type="ECO:0000313" key="10">
    <source>
        <dbReference type="EMBL" id="EGO63687.1"/>
    </source>
</evidence>
<dbReference type="PRINTS" id="PR00119">
    <property type="entry name" value="CATATPASE"/>
</dbReference>
<dbReference type="InterPro" id="IPR001757">
    <property type="entry name" value="P_typ_ATPase"/>
</dbReference>
<dbReference type="SFLD" id="SFLDS00003">
    <property type="entry name" value="Haloacid_Dehalogenase"/>
    <property type="match status" value="1"/>
</dbReference>
<dbReference type="STRING" id="1009370.ALO_11824"/>
<keyword evidence="7 8" id="KW-0472">Membrane</keyword>
<comment type="subcellular location">
    <subcellularLocation>
        <location evidence="1">Membrane</location>
        <topology evidence="1">Multi-pass membrane protein</topology>
    </subcellularLocation>
</comment>
<evidence type="ECO:0000256" key="1">
    <source>
        <dbReference type="ARBA" id="ARBA00004141"/>
    </source>
</evidence>
<dbReference type="Gene3D" id="2.70.150.10">
    <property type="entry name" value="Calcium-transporting ATPase, cytoplasmic transduction domain A"/>
    <property type="match status" value="1"/>
</dbReference>
<dbReference type="FunFam" id="3.40.50.1000:FF:000083">
    <property type="entry name" value="Sodium/potassium-transporting ATPase subunit alpha"/>
    <property type="match status" value="1"/>
</dbReference>